<evidence type="ECO:0000256" key="1">
    <source>
        <dbReference type="SAM" id="SignalP"/>
    </source>
</evidence>
<evidence type="ECO:0000313" key="3">
    <source>
        <dbReference type="Proteomes" id="UP001612915"/>
    </source>
</evidence>
<comment type="caution">
    <text evidence="2">The sequence shown here is derived from an EMBL/GenBank/DDBJ whole genome shotgun (WGS) entry which is preliminary data.</text>
</comment>
<dbReference type="Proteomes" id="UP001612915">
    <property type="component" value="Unassembled WGS sequence"/>
</dbReference>
<dbReference type="RefSeq" id="WP_398277038.1">
    <property type="nucleotide sequence ID" value="NZ_JBITLV010000002.1"/>
</dbReference>
<dbReference type="EMBL" id="JBITLV010000002">
    <property type="protein sequence ID" value="MFI7586727.1"/>
    <property type="molecule type" value="Genomic_DNA"/>
</dbReference>
<protein>
    <recommendedName>
        <fullName evidence="4">DUF5666 domain-containing protein</fullName>
    </recommendedName>
</protein>
<evidence type="ECO:0008006" key="4">
    <source>
        <dbReference type="Google" id="ProtNLM"/>
    </source>
</evidence>
<proteinExistence type="predicted"/>
<feature type="chain" id="PRO_5046874584" description="DUF5666 domain-containing protein" evidence="1">
    <location>
        <begin position="27"/>
        <end position="156"/>
    </location>
</feature>
<evidence type="ECO:0000313" key="2">
    <source>
        <dbReference type="EMBL" id="MFI7586727.1"/>
    </source>
</evidence>
<feature type="signal peptide" evidence="1">
    <location>
        <begin position="1"/>
        <end position="26"/>
    </location>
</feature>
<dbReference type="PROSITE" id="PS51257">
    <property type="entry name" value="PROKAR_LIPOPROTEIN"/>
    <property type="match status" value="1"/>
</dbReference>
<accession>A0ABW8AM70</accession>
<keyword evidence="3" id="KW-1185">Reference proteome</keyword>
<sequence length="156" mass="16197">MRTTRKLAIPTGFAVAVITAVAPASAALACGDRGTATASSFQASHGRGHHTHWRHWHGFYGIAGQVASYDGDTGRLTVDTTSGTTISGTITSKTKVWLDEHDSSSSMTASSVKALHDDDGDDDATRAEALAALKPGVDVKVMFTRSGALAAVKIQA</sequence>
<name>A0ABW8AM70_9ACTN</name>
<organism evidence="2 3">
    <name type="scientific">Spongisporangium articulatum</name>
    <dbReference type="NCBI Taxonomy" id="3362603"/>
    <lineage>
        <taxon>Bacteria</taxon>
        <taxon>Bacillati</taxon>
        <taxon>Actinomycetota</taxon>
        <taxon>Actinomycetes</taxon>
        <taxon>Kineosporiales</taxon>
        <taxon>Kineosporiaceae</taxon>
        <taxon>Spongisporangium</taxon>
    </lineage>
</organism>
<reference evidence="2 3" key="1">
    <citation type="submission" date="2024-10" db="EMBL/GenBank/DDBJ databases">
        <title>The Natural Products Discovery Center: Release of the First 8490 Sequenced Strains for Exploring Actinobacteria Biosynthetic Diversity.</title>
        <authorList>
            <person name="Kalkreuter E."/>
            <person name="Kautsar S.A."/>
            <person name="Yang D."/>
            <person name="Bader C.D."/>
            <person name="Teijaro C.N."/>
            <person name="Fluegel L."/>
            <person name="Davis C.M."/>
            <person name="Simpson J.R."/>
            <person name="Lauterbach L."/>
            <person name="Steele A.D."/>
            <person name="Gui C."/>
            <person name="Meng S."/>
            <person name="Li G."/>
            <person name="Viehrig K."/>
            <person name="Ye F."/>
            <person name="Su P."/>
            <person name="Kiefer A.F."/>
            <person name="Nichols A."/>
            <person name="Cepeda A.J."/>
            <person name="Yan W."/>
            <person name="Fan B."/>
            <person name="Jiang Y."/>
            <person name="Adhikari A."/>
            <person name="Zheng C.-J."/>
            <person name="Schuster L."/>
            <person name="Cowan T.M."/>
            <person name="Smanski M.J."/>
            <person name="Chevrette M.G."/>
            <person name="De Carvalho L.P.S."/>
            <person name="Shen B."/>
        </authorList>
    </citation>
    <scope>NUCLEOTIDE SEQUENCE [LARGE SCALE GENOMIC DNA]</scope>
    <source>
        <strain evidence="2 3">NPDC049639</strain>
    </source>
</reference>
<keyword evidence="1" id="KW-0732">Signal</keyword>
<gene>
    <name evidence="2" type="ORF">ACIB24_06590</name>
</gene>